<dbReference type="EMBL" id="JBHMCT010000024">
    <property type="protein sequence ID" value="MFB9558563.1"/>
    <property type="molecule type" value="Genomic_DNA"/>
</dbReference>
<keyword evidence="2" id="KW-1185">Reference proteome</keyword>
<name>A0ABV5R0H5_9ACTN</name>
<evidence type="ECO:0000313" key="1">
    <source>
        <dbReference type="EMBL" id="MFB9558563.1"/>
    </source>
</evidence>
<dbReference type="RefSeq" id="WP_382746130.1">
    <property type="nucleotide sequence ID" value="NZ_JBHMCT010000024.1"/>
</dbReference>
<organism evidence="1 2">
    <name type="scientific">Streptomyces roseoviridis</name>
    <dbReference type="NCBI Taxonomy" id="67361"/>
    <lineage>
        <taxon>Bacteria</taxon>
        <taxon>Bacillati</taxon>
        <taxon>Actinomycetota</taxon>
        <taxon>Actinomycetes</taxon>
        <taxon>Kitasatosporales</taxon>
        <taxon>Streptomycetaceae</taxon>
        <taxon>Streptomyces</taxon>
    </lineage>
</organism>
<comment type="caution">
    <text evidence="1">The sequence shown here is derived from an EMBL/GenBank/DDBJ whole genome shotgun (WGS) entry which is preliminary data.</text>
</comment>
<proteinExistence type="predicted"/>
<dbReference type="InterPro" id="IPR046267">
    <property type="entry name" value="DUF6300"/>
</dbReference>
<evidence type="ECO:0000313" key="2">
    <source>
        <dbReference type="Proteomes" id="UP001589716"/>
    </source>
</evidence>
<accession>A0ABV5R0H5</accession>
<dbReference type="Proteomes" id="UP001589716">
    <property type="component" value="Unassembled WGS sequence"/>
</dbReference>
<gene>
    <name evidence="1" type="ORF">ACFFTP_30825</name>
</gene>
<reference evidence="1 2" key="1">
    <citation type="submission" date="2024-09" db="EMBL/GenBank/DDBJ databases">
        <authorList>
            <person name="Sun Q."/>
            <person name="Mori K."/>
        </authorList>
    </citation>
    <scope>NUCLEOTIDE SEQUENCE [LARGE SCALE GENOMIC DNA]</scope>
    <source>
        <strain evidence="1 2">JCM 4414</strain>
    </source>
</reference>
<protein>
    <submittedName>
        <fullName evidence="1">DUF6300 family protein</fullName>
    </submittedName>
</protein>
<sequence length="90" mass="9779">MAVVRATRLPKCSRCQGDLIVSAVAPEDDAHGRPIHMELCPSCDRGDPDRPAAGILLQFFADGGGHDDSRIQEATFLLLQWTEECMAARA</sequence>
<dbReference type="Pfam" id="PF19817">
    <property type="entry name" value="DUF6300"/>
    <property type="match status" value="1"/>
</dbReference>